<evidence type="ECO:0000313" key="2">
    <source>
        <dbReference type="Proteomes" id="UP000856143"/>
    </source>
</evidence>
<dbReference type="EMBL" id="DACSEO010000075">
    <property type="protein sequence ID" value="HAT1683822.1"/>
    <property type="molecule type" value="Genomic_DNA"/>
</dbReference>
<dbReference type="InterPro" id="IPR025518">
    <property type="entry name" value="DUF4406"/>
</dbReference>
<reference evidence="1" key="1">
    <citation type="journal article" date="2018" name="Genome Biol.">
        <title>SKESA: strategic k-mer extension for scrupulous assemblies.</title>
        <authorList>
            <person name="Souvorov A."/>
            <person name="Agarwala R."/>
            <person name="Lipman D.J."/>
        </authorList>
    </citation>
    <scope>NUCLEOTIDE SEQUENCE</scope>
    <source>
        <strain evidence="1">R404</strain>
    </source>
</reference>
<name>A0AAN5RFM3_KLEOX</name>
<comment type="caution">
    <text evidence="1">The sequence shown here is derived from an EMBL/GenBank/DDBJ whole genome shotgun (WGS) entry which is preliminary data.</text>
</comment>
<protein>
    <submittedName>
        <fullName evidence="1">DUF4406 domain-containing protein</fullName>
    </submittedName>
</protein>
<dbReference type="Pfam" id="PF14359">
    <property type="entry name" value="DUF4406"/>
    <property type="match status" value="1"/>
</dbReference>
<dbReference type="Proteomes" id="UP000856143">
    <property type="component" value="Unassembled WGS sequence"/>
</dbReference>
<dbReference type="SUPFAM" id="SSF52309">
    <property type="entry name" value="N-(deoxy)ribosyltransferase-like"/>
    <property type="match status" value="1"/>
</dbReference>
<dbReference type="AlphaFoldDB" id="A0AAN5RFM3"/>
<sequence>MAVIYIAGPMSGYPDFNRTAFAMTATNLAAKGHTVLNPALLPDGLAYEQYMDIALAMLRCADTIWFLDNWEHSTGAQAEHAVADALGLEIYTPESRKGGASC</sequence>
<proteinExistence type="predicted"/>
<reference evidence="1" key="2">
    <citation type="submission" date="2020-11" db="EMBL/GenBank/DDBJ databases">
        <authorList>
            <consortium name="NCBI Pathogen Detection Project"/>
        </authorList>
    </citation>
    <scope>NUCLEOTIDE SEQUENCE</scope>
    <source>
        <strain evidence="1">R404</strain>
    </source>
</reference>
<organism evidence="1 2">
    <name type="scientific">Klebsiella oxytoca</name>
    <dbReference type="NCBI Taxonomy" id="571"/>
    <lineage>
        <taxon>Bacteria</taxon>
        <taxon>Pseudomonadati</taxon>
        <taxon>Pseudomonadota</taxon>
        <taxon>Gammaproteobacteria</taxon>
        <taxon>Enterobacterales</taxon>
        <taxon>Enterobacteriaceae</taxon>
        <taxon>Klebsiella/Raoultella group</taxon>
        <taxon>Klebsiella</taxon>
    </lineage>
</organism>
<evidence type="ECO:0000313" key="1">
    <source>
        <dbReference type="EMBL" id="HAT1683822.1"/>
    </source>
</evidence>
<dbReference type="Gene3D" id="3.40.50.10400">
    <property type="entry name" value="Hypothetical protein PA1492"/>
    <property type="match status" value="1"/>
</dbReference>
<gene>
    <name evidence="1" type="ORF">I8Y21_004579</name>
</gene>
<accession>A0AAN5RFM3</accession>